<sequence length="293" mass="32231">MISEFELIDLFKDIGSEYYKENGVIIPPGDDCAILDLSDPLITSVDSSVIGVHFPKDANANDIAYRSIAIALSDLAAMGCKPRAFSLSVTSNEKNESWYKDFSKATREIADEFKISLIGGDFTKGPLNINVIVYGTPYESKVLKRSGAKPGDYICISSEVGRAAKGLSDLLSKNNSKYIDDYLRPKPKFELGKSILEYATACIDTSDGLLADLEKMLIASECGAIIQLDDIPITTGIDDINAGDDYDLCFTVPKHFYNNSHYKIGEVTFEKGIKFNSSKGYDVSIIGYEHFKK</sequence>
<organism evidence="4 5">
    <name type="scientific">SAR86 cluster bacterium</name>
    <dbReference type="NCBI Taxonomy" id="2030880"/>
    <lineage>
        <taxon>Bacteria</taxon>
        <taxon>Pseudomonadati</taxon>
        <taxon>Pseudomonadota</taxon>
        <taxon>Gammaproteobacteria</taxon>
        <taxon>SAR86 cluster</taxon>
    </lineage>
</organism>
<dbReference type="SUPFAM" id="SSF56042">
    <property type="entry name" value="PurM C-terminal domain-like"/>
    <property type="match status" value="1"/>
</dbReference>
<evidence type="ECO:0000313" key="4">
    <source>
        <dbReference type="EMBL" id="RZO20880.1"/>
    </source>
</evidence>
<feature type="binding site" evidence="2">
    <location>
        <position position="31"/>
    </location>
    <ligand>
        <name>Mg(2+)</name>
        <dbReference type="ChEBI" id="CHEBI:18420"/>
        <label>3</label>
    </ligand>
</feature>
<feature type="binding site" evidence="2">
    <location>
        <position position="53"/>
    </location>
    <ligand>
        <name>substrate</name>
    </ligand>
</feature>
<dbReference type="EC" id="2.7.4.16" evidence="2"/>
<comment type="caution">
    <text evidence="4">The sequence shown here is derived from an EMBL/GenBank/DDBJ whole genome shotgun (WGS) entry which is preliminary data.</text>
</comment>
<comment type="catalytic activity">
    <reaction evidence="2">
        <text>thiamine phosphate + ATP = thiamine diphosphate + ADP</text>
        <dbReference type="Rhea" id="RHEA:15913"/>
        <dbReference type="ChEBI" id="CHEBI:30616"/>
        <dbReference type="ChEBI" id="CHEBI:37575"/>
        <dbReference type="ChEBI" id="CHEBI:58937"/>
        <dbReference type="ChEBI" id="CHEBI:456216"/>
        <dbReference type="EC" id="2.7.4.16"/>
    </reaction>
</comment>
<dbReference type="InterPro" id="IPR016188">
    <property type="entry name" value="PurM-like_N"/>
</dbReference>
<keyword evidence="2 4" id="KW-0418">Kinase</keyword>
<feature type="binding site" evidence="2">
    <location>
        <position position="44"/>
    </location>
    <ligand>
        <name>Mg(2+)</name>
        <dbReference type="ChEBI" id="CHEBI:18420"/>
        <label>4</label>
    </ligand>
</feature>
<dbReference type="SUPFAM" id="SSF55326">
    <property type="entry name" value="PurM N-terminal domain-like"/>
    <property type="match status" value="1"/>
</dbReference>
<dbReference type="InterPro" id="IPR036921">
    <property type="entry name" value="PurM-like_N_sf"/>
</dbReference>
<dbReference type="HAMAP" id="MF_02128">
    <property type="entry name" value="TMP_kinase"/>
    <property type="match status" value="1"/>
</dbReference>
<evidence type="ECO:0000256" key="2">
    <source>
        <dbReference type="HAMAP-Rule" id="MF_02128"/>
    </source>
</evidence>
<feature type="binding site" evidence="2">
    <location>
        <position position="31"/>
    </location>
    <ligand>
        <name>Mg(2+)</name>
        <dbReference type="ChEBI" id="CHEBI:18420"/>
        <label>4</label>
    </ligand>
</feature>
<keyword evidence="2" id="KW-0547">Nucleotide-binding</keyword>
<dbReference type="GO" id="GO:0009228">
    <property type="term" value="P:thiamine biosynthetic process"/>
    <property type="evidence" value="ECO:0007669"/>
    <property type="project" value="UniProtKB-KW"/>
</dbReference>
<proteinExistence type="inferred from homology"/>
<feature type="binding site" evidence="2">
    <location>
        <position position="145"/>
    </location>
    <ligand>
        <name>ATP</name>
        <dbReference type="ChEBI" id="CHEBI:30616"/>
    </ligand>
</feature>
<dbReference type="EMBL" id="SHBI01000013">
    <property type="protein sequence ID" value="RZO20880.1"/>
    <property type="molecule type" value="Genomic_DNA"/>
</dbReference>
<evidence type="ECO:0000259" key="3">
    <source>
        <dbReference type="Pfam" id="PF00586"/>
    </source>
</evidence>
<feature type="binding site" evidence="2">
    <location>
        <position position="46"/>
    </location>
    <ligand>
        <name>Mg(2+)</name>
        <dbReference type="ChEBI" id="CHEBI:18420"/>
        <label>1</label>
    </ligand>
</feature>
<gene>
    <name evidence="2 4" type="primary">thiL</name>
    <name evidence="4" type="ORF">EVA96_02445</name>
</gene>
<name>A0A520MI37_9GAMM</name>
<feature type="domain" description="PurM-like N-terminal" evidence="3">
    <location>
        <begin position="29"/>
        <end position="135"/>
    </location>
</feature>
<dbReference type="GO" id="GO:0009229">
    <property type="term" value="P:thiamine diphosphate biosynthetic process"/>
    <property type="evidence" value="ECO:0007669"/>
    <property type="project" value="UniProtKB-UniRule"/>
</dbReference>
<keyword evidence="2" id="KW-0460">Magnesium</keyword>
<dbReference type="Gene3D" id="3.90.650.10">
    <property type="entry name" value="PurM-like C-terminal domain"/>
    <property type="match status" value="1"/>
</dbReference>
<accession>A0A520MI37</accession>
<comment type="pathway">
    <text evidence="2">Cofactor biosynthesis; thiamine diphosphate biosynthesis; thiamine diphosphate from thiamine phosphate: step 1/1.</text>
</comment>
<keyword evidence="2" id="KW-0067">ATP-binding</keyword>
<feature type="binding site" evidence="2">
    <location>
        <begin position="120"/>
        <end position="121"/>
    </location>
    <ligand>
        <name>ATP</name>
        <dbReference type="ChEBI" id="CHEBI:30616"/>
    </ligand>
</feature>
<evidence type="ECO:0000256" key="1">
    <source>
        <dbReference type="ARBA" id="ARBA00022977"/>
    </source>
</evidence>
<protein>
    <recommendedName>
        <fullName evidence="2">Thiamine-monophosphate kinase</fullName>
        <shortName evidence="2">TMP kinase</shortName>
        <shortName evidence="2">Thiamine-phosphate kinase</shortName>
        <ecNumber evidence="2">2.7.4.16</ecNumber>
    </recommendedName>
</protein>
<dbReference type="GO" id="GO:0009030">
    <property type="term" value="F:thiamine-phosphate kinase activity"/>
    <property type="evidence" value="ECO:0007669"/>
    <property type="project" value="UniProtKB-UniRule"/>
</dbReference>
<dbReference type="Gene3D" id="3.30.1330.10">
    <property type="entry name" value="PurM-like, N-terminal domain"/>
    <property type="match status" value="1"/>
</dbReference>
<keyword evidence="2" id="KW-0479">Metal-binding</keyword>
<feature type="binding site" evidence="2">
    <location>
        <position position="74"/>
    </location>
    <ligand>
        <name>Mg(2+)</name>
        <dbReference type="ChEBI" id="CHEBI:18420"/>
        <label>3</label>
    </ligand>
</feature>
<dbReference type="InterPro" id="IPR006283">
    <property type="entry name" value="ThiL-like"/>
</dbReference>
<feature type="binding site" evidence="2">
    <location>
        <position position="204"/>
    </location>
    <ligand>
        <name>Mg(2+)</name>
        <dbReference type="ChEBI" id="CHEBI:18420"/>
        <label>3</label>
    </ligand>
</feature>
<feature type="binding site" evidence="2">
    <location>
        <position position="244"/>
    </location>
    <ligand>
        <name>substrate</name>
    </ligand>
</feature>
<dbReference type="NCBIfam" id="TIGR01379">
    <property type="entry name" value="thiL"/>
    <property type="match status" value="1"/>
</dbReference>
<dbReference type="InterPro" id="IPR036676">
    <property type="entry name" value="PurM-like_C_sf"/>
</dbReference>
<reference evidence="4 5" key="1">
    <citation type="submission" date="2019-02" db="EMBL/GenBank/DDBJ databases">
        <title>Prokaryotic population dynamics and viral predation in marine succession experiment using metagenomics: the confinement effect.</title>
        <authorList>
            <person name="Haro-Moreno J.M."/>
            <person name="Rodriguez-Valera F."/>
            <person name="Lopez-Perez M."/>
        </authorList>
    </citation>
    <scope>NUCLEOTIDE SEQUENCE [LARGE SCALE GENOMIC DNA]</scope>
    <source>
        <strain evidence="4">MED-G163</strain>
    </source>
</reference>
<dbReference type="Proteomes" id="UP000315782">
    <property type="component" value="Unassembled WGS sequence"/>
</dbReference>
<dbReference type="CDD" id="cd02194">
    <property type="entry name" value="ThiL"/>
    <property type="match status" value="1"/>
</dbReference>
<dbReference type="GO" id="GO:0000287">
    <property type="term" value="F:magnesium ion binding"/>
    <property type="evidence" value="ECO:0007669"/>
    <property type="project" value="UniProtKB-UniRule"/>
</dbReference>
<feature type="binding site" evidence="2">
    <location>
        <position position="121"/>
    </location>
    <ligand>
        <name>Mg(2+)</name>
        <dbReference type="ChEBI" id="CHEBI:18420"/>
        <label>1</label>
    </ligand>
</feature>
<comment type="caution">
    <text evidence="2">Lacks conserved residue(s) required for the propagation of feature annotation.</text>
</comment>
<feature type="binding site" evidence="2">
    <location>
        <position position="46"/>
    </location>
    <ligand>
        <name>Mg(2+)</name>
        <dbReference type="ChEBI" id="CHEBI:18420"/>
        <label>2</label>
    </ligand>
</feature>
<evidence type="ECO:0000313" key="5">
    <source>
        <dbReference type="Proteomes" id="UP000315782"/>
    </source>
</evidence>
<keyword evidence="2 4" id="KW-0808">Transferase</keyword>
<comment type="similarity">
    <text evidence="2">Belongs to the thiamine-monophosphate kinase family.</text>
</comment>
<dbReference type="PANTHER" id="PTHR30270:SF0">
    <property type="entry name" value="THIAMINE-MONOPHOSPHATE KINASE"/>
    <property type="match status" value="1"/>
</dbReference>
<dbReference type="AlphaFoldDB" id="A0A520MI37"/>
<keyword evidence="1 2" id="KW-0784">Thiamine biosynthesis</keyword>
<feature type="binding site" evidence="2">
    <location>
        <position position="206"/>
    </location>
    <ligand>
        <name>ATP</name>
        <dbReference type="ChEBI" id="CHEBI:30616"/>
    </ligand>
</feature>
<dbReference type="Pfam" id="PF00586">
    <property type="entry name" value="AIRS"/>
    <property type="match status" value="1"/>
</dbReference>
<dbReference type="PIRSF" id="PIRSF005303">
    <property type="entry name" value="Thiam_monoph_kin"/>
    <property type="match status" value="1"/>
</dbReference>
<comment type="miscellaneous">
    <text evidence="2">Reaction mechanism of ThiL seems to utilize a direct, inline transfer of the gamma-phosphate of ATP to TMP rather than a phosphorylated enzyme intermediate.</text>
</comment>
<feature type="binding site" evidence="2">
    <location>
        <position position="207"/>
    </location>
    <ligand>
        <name>Mg(2+)</name>
        <dbReference type="ChEBI" id="CHEBI:18420"/>
        <label>5</label>
    </ligand>
</feature>
<dbReference type="PANTHER" id="PTHR30270">
    <property type="entry name" value="THIAMINE-MONOPHOSPHATE KINASE"/>
    <property type="match status" value="1"/>
</dbReference>
<comment type="function">
    <text evidence="2">Catalyzes the ATP-dependent phosphorylation of thiamine-monophosphate (TMP) to form thiamine-pyrophosphate (TPP), the active form of vitamin B1.</text>
</comment>
<feature type="binding site" evidence="2">
    <location>
        <position position="74"/>
    </location>
    <ligand>
        <name>Mg(2+)</name>
        <dbReference type="ChEBI" id="CHEBI:18420"/>
        <label>2</label>
    </ligand>
</feature>
<dbReference type="UniPathway" id="UPA00060">
    <property type="reaction ID" value="UER00142"/>
</dbReference>
<dbReference type="GO" id="GO:0005524">
    <property type="term" value="F:ATP binding"/>
    <property type="evidence" value="ECO:0007669"/>
    <property type="project" value="UniProtKB-UniRule"/>
</dbReference>
<feature type="binding site" evidence="2">
    <location>
        <position position="288"/>
    </location>
    <ligand>
        <name>substrate</name>
    </ligand>
</feature>
<feature type="binding site" evidence="2">
    <location>
        <position position="74"/>
    </location>
    <ligand>
        <name>Mg(2+)</name>
        <dbReference type="ChEBI" id="CHEBI:18420"/>
        <label>4</label>
    </ligand>
</feature>